<evidence type="ECO:0000313" key="2">
    <source>
        <dbReference type="EMBL" id="PIZ42656.1"/>
    </source>
</evidence>
<evidence type="ECO:0000313" key="3">
    <source>
        <dbReference type="Proteomes" id="UP000230956"/>
    </source>
</evidence>
<dbReference type="InterPro" id="IPR043128">
    <property type="entry name" value="Rev_trsase/Diguanyl_cyclase"/>
</dbReference>
<sequence>MKAKQSINVAIISAGDEGAHLASMLNDCPSINIIGLCNPGRDTSNALIAQEMNIPLFDKIEELPAIGDVDLIIDAADEAIIVGEMESLGTVEIIKGKSADVIKDILAWQKSYGEDIDSILAVGYEFASQKDSKAIYRTIVEHAVKITGCAAGSVVVFNEKTETCRLADLVGYSKNIGDFVWELQPGGITESLLDGKGPLLIQDINQEPLFDNPVMNEGTISVLATALKEADDVIGFLFVGDFKPRKFSDREVMLFSSFAGQASLALQKALLIEKTEELSVTDSLTGLNNGRHFFTTLDGEIMRAQRYEGYFAVLLMDVDNLNYINDDLGYAKGDWALKKIADTIRSCSRQTDYKARYGGDEFALILPSTSCAQASVLANRIRRQVNDLVVEGNGKEIGLSVSVGIAEFPSLGPDRDELMSAVDTALYICKQRGRNLVCCYDDTGEPAGPS</sequence>
<dbReference type="InterPro" id="IPR036291">
    <property type="entry name" value="NAD(P)-bd_dom_sf"/>
</dbReference>
<dbReference type="Pfam" id="PF13185">
    <property type="entry name" value="GAF_2"/>
    <property type="match status" value="1"/>
</dbReference>
<dbReference type="AlphaFoldDB" id="A0A2M7TBR6"/>
<dbReference type="InterPro" id="IPR029016">
    <property type="entry name" value="GAF-like_dom_sf"/>
</dbReference>
<dbReference type="InterPro" id="IPR050469">
    <property type="entry name" value="Diguanylate_Cyclase"/>
</dbReference>
<dbReference type="Gene3D" id="3.30.450.40">
    <property type="match status" value="1"/>
</dbReference>
<dbReference type="PANTHER" id="PTHR45138">
    <property type="entry name" value="REGULATORY COMPONENTS OF SENSORY TRANSDUCTION SYSTEM"/>
    <property type="match status" value="1"/>
</dbReference>
<dbReference type="InterPro" id="IPR029787">
    <property type="entry name" value="Nucleotide_cyclase"/>
</dbReference>
<dbReference type="RefSeq" id="WP_286679136.1">
    <property type="nucleotide sequence ID" value="NZ_MNXI01000131.1"/>
</dbReference>
<evidence type="ECO:0000259" key="1">
    <source>
        <dbReference type="PROSITE" id="PS50887"/>
    </source>
</evidence>
<dbReference type="PANTHER" id="PTHR45138:SF9">
    <property type="entry name" value="DIGUANYLATE CYCLASE DGCM-RELATED"/>
    <property type="match status" value="1"/>
</dbReference>
<protein>
    <recommendedName>
        <fullName evidence="1">GGDEF domain-containing protein</fullName>
    </recommendedName>
</protein>
<organism evidence="2 3">
    <name type="scientific">Candidatus Aquicultor secundus</name>
    <dbReference type="NCBI Taxonomy" id="1973895"/>
    <lineage>
        <taxon>Bacteria</taxon>
        <taxon>Bacillati</taxon>
        <taxon>Actinomycetota</taxon>
        <taxon>Candidatus Aquicultoria</taxon>
        <taxon>Candidatus Aquicultorales</taxon>
        <taxon>Candidatus Aquicultoraceae</taxon>
        <taxon>Candidatus Aquicultor</taxon>
    </lineage>
</organism>
<dbReference type="EMBL" id="PFNG01000003">
    <property type="protein sequence ID" value="PIZ42656.1"/>
    <property type="molecule type" value="Genomic_DNA"/>
</dbReference>
<accession>A0A2M7TBR6</accession>
<dbReference type="Gene3D" id="3.30.70.270">
    <property type="match status" value="1"/>
</dbReference>
<proteinExistence type="predicted"/>
<dbReference type="SUPFAM" id="SSF55073">
    <property type="entry name" value="Nucleotide cyclase"/>
    <property type="match status" value="1"/>
</dbReference>
<reference evidence="3" key="1">
    <citation type="submission" date="2017-09" db="EMBL/GenBank/DDBJ databases">
        <title>Depth-based differentiation of microbial function through sediment-hosted aquifers and enrichment of novel symbionts in the deep terrestrial subsurface.</title>
        <authorList>
            <person name="Probst A.J."/>
            <person name="Ladd B."/>
            <person name="Jarett J.K."/>
            <person name="Geller-Mcgrath D.E."/>
            <person name="Sieber C.M.K."/>
            <person name="Emerson J.B."/>
            <person name="Anantharaman K."/>
            <person name="Thomas B.C."/>
            <person name="Malmstrom R."/>
            <person name="Stieglmeier M."/>
            <person name="Klingl A."/>
            <person name="Woyke T."/>
            <person name="Ryan C.M."/>
            <person name="Banfield J.F."/>
        </authorList>
    </citation>
    <scope>NUCLEOTIDE SEQUENCE [LARGE SCALE GENOMIC DNA]</scope>
</reference>
<feature type="domain" description="GGDEF" evidence="1">
    <location>
        <begin position="309"/>
        <end position="442"/>
    </location>
</feature>
<dbReference type="FunFam" id="3.30.70.270:FF:000001">
    <property type="entry name" value="Diguanylate cyclase domain protein"/>
    <property type="match status" value="1"/>
</dbReference>
<dbReference type="InterPro" id="IPR003018">
    <property type="entry name" value="GAF"/>
</dbReference>
<dbReference type="GO" id="GO:0052621">
    <property type="term" value="F:diguanylate cyclase activity"/>
    <property type="evidence" value="ECO:0007669"/>
    <property type="project" value="TreeGrafter"/>
</dbReference>
<dbReference type="Pfam" id="PF00990">
    <property type="entry name" value="GGDEF"/>
    <property type="match status" value="1"/>
</dbReference>
<dbReference type="InterPro" id="IPR000160">
    <property type="entry name" value="GGDEF_dom"/>
</dbReference>
<dbReference type="Proteomes" id="UP000230956">
    <property type="component" value="Unassembled WGS sequence"/>
</dbReference>
<dbReference type="SUPFAM" id="SSF51735">
    <property type="entry name" value="NAD(P)-binding Rossmann-fold domains"/>
    <property type="match status" value="1"/>
</dbReference>
<dbReference type="PROSITE" id="PS50887">
    <property type="entry name" value="GGDEF"/>
    <property type="match status" value="1"/>
</dbReference>
<dbReference type="NCBIfam" id="TIGR00254">
    <property type="entry name" value="GGDEF"/>
    <property type="match status" value="1"/>
</dbReference>
<dbReference type="SUPFAM" id="SSF55781">
    <property type="entry name" value="GAF domain-like"/>
    <property type="match status" value="1"/>
</dbReference>
<comment type="caution">
    <text evidence="2">The sequence shown here is derived from an EMBL/GenBank/DDBJ whole genome shotgun (WGS) entry which is preliminary data.</text>
</comment>
<dbReference type="SMART" id="SM00267">
    <property type="entry name" value="GGDEF"/>
    <property type="match status" value="1"/>
</dbReference>
<gene>
    <name evidence="2" type="ORF">COY37_00095</name>
</gene>
<dbReference type="CDD" id="cd01949">
    <property type="entry name" value="GGDEF"/>
    <property type="match status" value="1"/>
</dbReference>
<name>A0A2M7TBR6_9ACTN</name>
<dbReference type="Gene3D" id="3.40.50.720">
    <property type="entry name" value="NAD(P)-binding Rossmann-like Domain"/>
    <property type="match status" value="1"/>
</dbReference>
<dbReference type="SMART" id="SM00065">
    <property type="entry name" value="GAF"/>
    <property type="match status" value="1"/>
</dbReference>